<sequence>MRAQVPLTAIVPTVGREGMLADALASIAACDPRPAELLVVDQSGRGAGELAADGLDITVRVLAMAQHGISVALNAALREATHDRVLVTHDDCRVAQDWAGVAAELLHEDPDALWTGRVLPDVEPGRDPSLVPSTIDDPEPAVYAGVARVDVLYPANMAVGRAAVLDLGGFDERFTTAAEDNDLCLRWLMAGRTIRYEPRLTVWHRDWRSPQDLRALYRRYQLAQGALLAKHLRLGHAAGRRLALDTLVWSVRGTAHRWAHGRRIDETTASLTHIPLGLARNWRAMAPVRDD</sequence>
<dbReference type="CDD" id="cd00761">
    <property type="entry name" value="Glyco_tranf_GTA_type"/>
    <property type="match status" value="1"/>
</dbReference>
<reference evidence="7" key="1">
    <citation type="submission" date="2021-11" db="EMBL/GenBank/DDBJ databases">
        <title>Cultivation dependent microbiological survey of springs from the worlds oldest radium mine currently devoted to the extraction of radon-saturated water.</title>
        <authorList>
            <person name="Kapinusova G."/>
            <person name="Smrhova T."/>
            <person name="Strejcek M."/>
            <person name="Suman J."/>
            <person name="Jani K."/>
            <person name="Pajer P."/>
            <person name="Uhlik O."/>
        </authorList>
    </citation>
    <scope>NUCLEOTIDE SEQUENCE [LARGE SCALE GENOMIC DNA]</scope>
    <source>
        <strain evidence="7">J379</strain>
    </source>
</reference>
<evidence type="ECO:0000256" key="1">
    <source>
        <dbReference type="ARBA" id="ARBA00004776"/>
    </source>
</evidence>
<dbReference type="Proteomes" id="UP001058860">
    <property type="component" value="Chromosome"/>
</dbReference>
<keyword evidence="7" id="KW-1185">Reference proteome</keyword>
<comment type="similarity">
    <text evidence="2">Belongs to the glycosyltransferase 2 family.</text>
</comment>
<dbReference type="Pfam" id="PF00535">
    <property type="entry name" value="Glycos_transf_2"/>
    <property type="match status" value="1"/>
</dbReference>
<evidence type="ECO:0000256" key="2">
    <source>
        <dbReference type="ARBA" id="ARBA00006739"/>
    </source>
</evidence>
<protein>
    <submittedName>
        <fullName evidence="6">Glycosyltransferase</fullName>
        <ecNumber evidence="6">2.4.-.-</ecNumber>
    </submittedName>
</protein>
<accession>A0ABY5PEB2</accession>
<dbReference type="InterPro" id="IPR029044">
    <property type="entry name" value="Nucleotide-diphossugar_trans"/>
</dbReference>
<evidence type="ECO:0000256" key="3">
    <source>
        <dbReference type="ARBA" id="ARBA00022676"/>
    </source>
</evidence>
<evidence type="ECO:0000259" key="5">
    <source>
        <dbReference type="Pfam" id="PF00535"/>
    </source>
</evidence>
<keyword evidence="4 6" id="KW-0808">Transferase</keyword>
<gene>
    <name evidence="6" type="ORF">LRS13_20010</name>
</gene>
<feature type="domain" description="Glycosyltransferase 2-like" evidence="5">
    <location>
        <begin position="9"/>
        <end position="126"/>
    </location>
</feature>
<dbReference type="Gene3D" id="3.90.550.10">
    <property type="entry name" value="Spore Coat Polysaccharide Biosynthesis Protein SpsA, Chain A"/>
    <property type="match status" value="1"/>
</dbReference>
<dbReference type="PANTHER" id="PTHR43179">
    <property type="entry name" value="RHAMNOSYLTRANSFERASE WBBL"/>
    <property type="match status" value="1"/>
</dbReference>
<dbReference type="RefSeq" id="WP_353863467.1">
    <property type="nucleotide sequence ID" value="NZ_CP088295.1"/>
</dbReference>
<dbReference type="InterPro" id="IPR001173">
    <property type="entry name" value="Glyco_trans_2-like"/>
</dbReference>
<evidence type="ECO:0000313" key="6">
    <source>
        <dbReference type="EMBL" id="UUY02946.1"/>
    </source>
</evidence>
<dbReference type="EC" id="2.4.-.-" evidence="6"/>
<dbReference type="SUPFAM" id="SSF53448">
    <property type="entry name" value="Nucleotide-diphospho-sugar transferases"/>
    <property type="match status" value="1"/>
</dbReference>
<proteinExistence type="inferred from homology"/>
<comment type="pathway">
    <text evidence="1">Cell wall biogenesis; cell wall polysaccharide biosynthesis.</text>
</comment>
<organism evidence="6 7">
    <name type="scientific">Svornostia abyssi</name>
    <dbReference type="NCBI Taxonomy" id="2898438"/>
    <lineage>
        <taxon>Bacteria</taxon>
        <taxon>Bacillati</taxon>
        <taxon>Actinomycetota</taxon>
        <taxon>Thermoleophilia</taxon>
        <taxon>Solirubrobacterales</taxon>
        <taxon>Baekduiaceae</taxon>
        <taxon>Svornostia</taxon>
    </lineage>
</organism>
<dbReference type="PANTHER" id="PTHR43179:SF12">
    <property type="entry name" value="GALACTOFURANOSYLTRANSFERASE GLFT2"/>
    <property type="match status" value="1"/>
</dbReference>
<name>A0ABY5PEB2_9ACTN</name>
<evidence type="ECO:0000313" key="7">
    <source>
        <dbReference type="Proteomes" id="UP001058860"/>
    </source>
</evidence>
<dbReference type="EMBL" id="CP088295">
    <property type="protein sequence ID" value="UUY02946.1"/>
    <property type="molecule type" value="Genomic_DNA"/>
</dbReference>
<keyword evidence="3 6" id="KW-0328">Glycosyltransferase</keyword>
<dbReference type="GO" id="GO:0016757">
    <property type="term" value="F:glycosyltransferase activity"/>
    <property type="evidence" value="ECO:0007669"/>
    <property type="project" value="UniProtKB-KW"/>
</dbReference>
<evidence type="ECO:0000256" key="4">
    <source>
        <dbReference type="ARBA" id="ARBA00022679"/>
    </source>
</evidence>